<name>A0ABS2L6W8_9MICO</name>
<comment type="similarity">
    <text evidence="6">Belongs to the DNA polymerase HolA subunit family.</text>
</comment>
<dbReference type="InterPro" id="IPR048466">
    <property type="entry name" value="DNA_pol3_delta-like_C"/>
</dbReference>
<reference evidence="10 11" key="1">
    <citation type="submission" date="2021-01" db="EMBL/GenBank/DDBJ databases">
        <title>Sequencing the genomes of 1000 actinobacteria strains.</title>
        <authorList>
            <person name="Klenk H.-P."/>
        </authorList>
    </citation>
    <scope>NUCLEOTIDE SEQUENCE [LARGE SCALE GENOMIC DNA]</scope>
    <source>
        <strain evidence="10 11">DSM 13057</strain>
    </source>
</reference>
<keyword evidence="5" id="KW-0239">DNA-directed DNA polymerase</keyword>
<dbReference type="GO" id="GO:0003887">
    <property type="term" value="F:DNA-directed DNA polymerase activity"/>
    <property type="evidence" value="ECO:0007669"/>
    <property type="project" value="UniProtKB-EC"/>
</dbReference>
<feature type="region of interest" description="Disordered" evidence="8">
    <location>
        <begin position="1"/>
        <end position="29"/>
    </location>
</feature>
<feature type="compositionally biased region" description="Low complexity" evidence="8">
    <location>
        <begin position="1"/>
        <end position="19"/>
    </location>
</feature>
<dbReference type="EMBL" id="JAFBBU010000001">
    <property type="protein sequence ID" value="MBM7472626.1"/>
    <property type="molecule type" value="Genomic_DNA"/>
</dbReference>
<comment type="catalytic activity">
    <reaction evidence="7">
        <text>DNA(n) + a 2'-deoxyribonucleoside 5'-triphosphate = DNA(n+1) + diphosphate</text>
        <dbReference type="Rhea" id="RHEA:22508"/>
        <dbReference type="Rhea" id="RHEA-COMP:17339"/>
        <dbReference type="Rhea" id="RHEA-COMP:17340"/>
        <dbReference type="ChEBI" id="CHEBI:33019"/>
        <dbReference type="ChEBI" id="CHEBI:61560"/>
        <dbReference type="ChEBI" id="CHEBI:173112"/>
        <dbReference type="EC" id="2.7.7.7"/>
    </reaction>
</comment>
<evidence type="ECO:0000256" key="3">
    <source>
        <dbReference type="ARBA" id="ARBA00022695"/>
    </source>
</evidence>
<dbReference type="NCBIfam" id="TIGR01128">
    <property type="entry name" value="holA"/>
    <property type="match status" value="1"/>
</dbReference>
<keyword evidence="2 10" id="KW-0808">Transferase</keyword>
<keyword evidence="4" id="KW-0235">DNA replication</keyword>
<dbReference type="RefSeq" id="WP_372435493.1">
    <property type="nucleotide sequence ID" value="NZ_BAAAHT010000002.1"/>
</dbReference>
<dbReference type="Gene3D" id="1.20.272.10">
    <property type="match status" value="1"/>
</dbReference>
<evidence type="ECO:0000256" key="8">
    <source>
        <dbReference type="SAM" id="MobiDB-lite"/>
    </source>
</evidence>
<dbReference type="PANTHER" id="PTHR34388:SF1">
    <property type="entry name" value="DNA POLYMERASE III SUBUNIT DELTA"/>
    <property type="match status" value="1"/>
</dbReference>
<dbReference type="SUPFAM" id="SSF48019">
    <property type="entry name" value="post-AAA+ oligomerization domain-like"/>
    <property type="match status" value="1"/>
</dbReference>
<dbReference type="PANTHER" id="PTHR34388">
    <property type="entry name" value="DNA POLYMERASE III SUBUNIT DELTA"/>
    <property type="match status" value="1"/>
</dbReference>
<evidence type="ECO:0000256" key="6">
    <source>
        <dbReference type="ARBA" id="ARBA00034754"/>
    </source>
</evidence>
<evidence type="ECO:0000256" key="7">
    <source>
        <dbReference type="ARBA" id="ARBA00049244"/>
    </source>
</evidence>
<feature type="compositionally biased region" description="Pro residues" evidence="8">
    <location>
        <begin position="20"/>
        <end position="29"/>
    </location>
</feature>
<accession>A0ABS2L6W8</accession>
<dbReference type="InterPro" id="IPR005790">
    <property type="entry name" value="DNA_polIII_delta"/>
</dbReference>
<evidence type="ECO:0000256" key="5">
    <source>
        <dbReference type="ARBA" id="ARBA00022932"/>
    </source>
</evidence>
<protein>
    <recommendedName>
        <fullName evidence="1">DNA-directed DNA polymerase</fullName>
        <ecNumber evidence="1">2.7.7.7</ecNumber>
    </recommendedName>
</protein>
<evidence type="ECO:0000313" key="11">
    <source>
        <dbReference type="Proteomes" id="UP000776164"/>
    </source>
</evidence>
<evidence type="ECO:0000313" key="10">
    <source>
        <dbReference type="EMBL" id="MBM7472626.1"/>
    </source>
</evidence>
<keyword evidence="11" id="KW-1185">Reference proteome</keyword>
<dbReference type="Proteomes" id="UP000776164">
    <property type="component" value="Unassembled WGS sequence"/>
</dbReference>
<dbReference type="Pfam" id="PF21694">
    <property type="entry name" value="DNA_pol3_delta_C"/>
    <property type="match status" value="1"/>
</dbReference>
<gene>
    <name evidence="10" type="ORF">JOE66_002260</name>
</gene>
<evidence type="ECO:0000259" key="9">
    <source>
        <dbReference type="Pfam" id="PF21694"/>
    </source>
</evidence>
<dbReference type="EC" id="2.7.7.7" evidence="1"/>
<dbReference type="InterPro" id="IPR027417">
    <property type="entry name" value="P-loop_NTPase"/>
</dbReference>
<proteinExistence type="inferred from homology"/>
<evidence type="ECO:0000256" key="4">
    <source>
        <dbReference type="ARBA" id="ARBA00022705"/>
    </source>
</evidence>
<evidence type="ECO:0000256" key="1">
    <source>
        <dbReference type="ARBA" id="ARBA00012417"/>
    </source>
</evidence>
<sequence length="356" mass="37735">MVGARSGGSAAARGSSRAPAKPPTKSPAPVIPQLSWENIRPAAVVLVSGPESFLADRAIRRLRDMLKLEDPSLEVSDIDASGYAPGELLTMASPSLFGEPRLIRVSSVEKCTDGFLLEAIDYLAYPADDTCVVLRHGGGVRGKRLLDAVRASGGDVIEVVCAELKKDTERYDFAVAEFRAAGRRVSPGALRALVSAFTDDLAELSSACGQLIADTSDEITEATVERYYSGRVETNAFAVADSAIAGRYGESLALLRHALATGADPVPMVAAFAMKLRTMAKVLGTRGGSGQLAGQLGMAPWQVDRARRDLQGWTGEGLGRSIQILAETDENIKGGGRDPVYSLERMIATIASRGER</sequence>
<feature type="domain" description="DNA polymerase III delta subunit-like C-terminal" evidence="9">
    <location>
        <begin position="233"/>
        <end position="348"/>
    </location>
</feature>
<comment type="caution">
    <text evidence="10">The sequence shown here is derived from an EMBL/GenBank/DDBJ whole genome shotgun (WGS) entry which is preliminary data.</text>
</comment>
<keyword evidence="3 10" id="KW-0548">Nucleotidyltransferase</keyword>
<evidence type="ECO:0000256" key="2">
    <source>
        <dbReference type="ARBA" id="ARBA00022679"/>
    </source>
</evidence>
<organism evidence="10 11">
    <name type="scientific">Subtercola frigoramans</name>
    <dbReference type="NCBI Taxonomy" id="120298"/>
    <lineage>
        <taxon>Bacteria</taxon>
        <taxon>Bacillati</taxon>
        <taxon>Actinomycetota</taxon>
        <taxon>Actinomycetes</taxon>
        <taxon>Micrococcales</taxon>
        <taxon>Microbacteriaceae</taxon>
        <taxon>Subtercola</taxon>
    </lineage>
</organism>
<dbReference type="InterPro" id="IPR008921">
    <property type="entry name" value="DNA_pol3_clamp-load_cplx_C"/>
</dbReference>
<dbReference type="Gene3D" id="3.40.50.300">
    <property type="entry name" value="P-loop containing nucleotide triphosphate hydrolases"/>
    <property type="match status" value="1"/>
</dbReference>